<dbReference type="InterPro" id="IPR029787">
    <property type="entry name" value="Nucleotide_cyclase"/>
</dbReference>
<dbReference type="RefSeq" id="WP_185043837.1">
    <property type="nucleotide sequence ID" value="NZ_BAABFG010000005.1"/>
</dbReference>
<sequence>MISRSAIARLARTAGFLIGLLVLVTSVVTSVLAARDKQSTAQDHTLDLTLEQQTAAVRNYFEQSRAIAQVLANSPVFIDFYQAPGTNQEKIAAGGLLLERVNDTLAYLEQLYPGRVGEACFVDRDGTQIARVVGGYPTAAKDLRTHENQASYFAPTLAMGPARVYQTKAYQSPDTGHAVISNSILVTAYGHTGIVHFESNLDSFRMPATTGDRAASILDATTGRVFVDSRTATTMTGNADRTFEPLARAGRLKGITTLDGRRVAYQRMPAQLNNANDWYVAVSAPASAGGWTHGFSVWSLSLLLGALLTILVSGLSWRSHSRSVRRAASHDALTGLANREKFNERTRNALRGGRPAAALVINLQDFRTVNDVLGHRHGDLLLVQVAQRLTEAAPAGATVARIGADDFAVLLPGDDLVAARVTAERLLAALHHTFLIDDFHLDVEANAGLAAAPEHGTDAETLLRHADAALHLAREQASTVQQYDAAHDTGAENRLELLGDLRRAIGADDQLSLHYQPKVCLATGRVTGVEALIRWQHPRLGRMAPDRFIPMAESTSLIRPLTAHVLDIAVRQAKLWAERGTPIPIAVNLSTRCLLDPGFAGQVFGLLYRTGLPAALLKLEITESVAMADPDRALTVLRALHDAGISLSLDDFGTGHSSMAYLQRLPVDELKIDKSFVQAMADSRADEVLVRTAITLGHNLGLSVVAEGVEDEAAVGALRALGCDIAQGYHYARPMPPEEFDRWLAGYTESLTALATRN</sequence>
<keyword evidence="1" id="KW-1133">Transmembrane helix</keyword>
<evidence type="ECO:0000256" key="1">
    <source>
        <dbReference type="SAM" id="Phobius"/>
    </source>
</evidence>
<dbReference type="SUPFAM" id="SSF55073">
    <property type="entry name" value="Nucleotide cyclase"/>
    <property type="match status" value="1"/>
</dbReference>
<dbReference type="NCBIfam" id="TIGR00254">
    <property type="entry name" value="GGDEF"/>
    <property type="match status" value="1"/>
</dbReference>
<dbReference type="Proteomes" id="UP000546162">
    <property type="component" value="Unassembled WGS sequence"/>
</dbReference>
<dbReference type="InterPro" id="IPR001633">
    <property type="entry name" value="EAL_dom"/>
</dbReference>
<organism evidence="4 5">
    <name type="scientific">Actinoplanes octamycinicus</name>
    <dbReference type="NCBI Taxonomy" id="135948"/>
    <lineage>
        <taxon>Bacteria</taxon>
        <taxon>Bacillati</taxon>
        <taxon>Actinomycetota</taxon>
        <taxon>Actinomycetes</taxon>
        <taxon>Micromonosporales</taxon>
        <taxon>Micromonosporaceae</taxon>
        <taxon>Actinoplanes</taxon>
    </lineage>
</organism>
<dbReference type="PROSITE" id="PS50887">
    <property type="entry name" value="GGDEF"/>
    <property type="match status" value="1"/>
</dbReference>
<dbReference type="SMART" id="SM00052">
    <property type="entry name" value="EAL"/>
    <property type="match status" value="1"/>
</dbReference>
<feature type="domain" description="GGDEF" evidence="3">
    <location>
        <begin position="354"/>
        <end position="485"/>
    </location>
</feature>
<dbReference type="Pfam" id="PF00990">
    <property type="entry name" value="GGDEF"/>
    <property type="match status" value="1"/>
</dbReference>
<evidence type="ECO:0000313" key="4">
    <source>
        <dbReference type="EMBL" id="MBB4743573.1"/>
    </source>
</evidence>
<dbReference type="InterPro" id="IPR000160">
    <property type="entry name" value="GGDEF_dom"/>
</dbReference>
<protein>
    <submittedName>
        <fullName evidence="4">Diguanylate cyclase (GGDEF)-like protein</fullName>
    </submittedName>
</protein>
<proteinExistence type="predicted"/>
<evidence type="ECO:0000259" key="2">
    <source>
        <dbReference type="PROSITE" id="PS50883"/>
    </source>
</evidence>
<dbReference type="PANTHER" id="PTHR33121:SF70">
    <property type="entry name" value="SIGNALING PROTEIN YKOW"/>
    <property type="match status" value="1"/>
</dbReference>
<dbReference type="GO" id="GO:0071111">
    <property type="term" value="F:cyclic-guanylate-specific phosphodiesterase activity"/>
    <property type="evidence" value="ECO:0007669"/>
    <property type="project" value="InterPro"/>
</dbReference>
<dbReference type="EMBL" id="JACHNB010000001">
    <property type="protein sequence ID" value="MBB4743573.1"/>
    <property type="molecule type" value="Genomic_DNA"/>
</dbReference>
<evidence type="ECO:0000259" key="3">
    <source>
        <dbReference type="PROSITE" id="PS50887"/>
    </source>
</evidence>
<keyword evidence="1" id="KW-0472">Membrane</keyword>
<gene>
    <name evidence="4" type="ORF">BJY16_007032</name>
</gene>
<dbReference type="CDD" id="cd01949">
    <property type="entry name" value="GGDEF"/>
    <property type="match status" value="1"/>
</dbReference>
<dbReference type="InterPro" id="IPR043128">
    <property type="entry name" value="Rev_trsase/Diguanyl_cyclase"/>
</dbReference>
<name>A0A7W7H445_9ACTN</name>
<dbReference type="InterPro" id="IPR050706">
    <property type="entry name" value="Cyclic-di-GMP_PDE-like"/>
</dbReference>
<comment type="caution">
    <text evidence="4">The sequence shown here is derived from an EMBL/GenBank/DDBJ whole genome shotgun (WGS) entry which is preliminary data.</text>
</comment>
<keyword evidence="1" id="KW-0812">Transmembrane</keyword>
<dbReference type="InterPro" id="IPR035919">
    <property type="entry name" value="EAL_sf"/>
</dbReference>
<accession>A0A7W7H445</accession>
<dbReference type="SMART" id="SM00267">
    <property type="entry name" value="GGDEF"/>
    <property type="match status" value="1"/>
</dbReference>
<dbReference type="SUPFAM" id="SSF141868">
    <property type="entry name" value="EAL domain-like"/>
    <property type="match status" value="1"/>
</dbReference>
<dbReference type="FunFam" id="3.20.20.450:FF:000001">
    <property type="entry name" value="Cyclic di-GMP phosphodiesterase yahA"/>
    <property type="match status" value="1"/>
</dbReference>
<dbReference type="PANTHER" id="PTHR33121">
    <property type="entry name" value="CYCLIC DI-GMP PHOSPHODIESTERASE PDEF"/>
    <property type="match status" value="1"/>
</dbReference>
<dbReference type="AlphaFoldDB" id="A0A7W7H445"/>
<dbReference type="CDD" id="cd01948">
    <property type="entry name" value="EAL"/>
    <property type="match status" value="1"/>
</dbReference>
<dbReference type="Gene3D" id="3.30.70.270">
    <property type="match status" value="1"/>
</dbReference>
<dbReference type="Gene3D" id="3.20.20.450">
    <property type="entry name" value="EAL domain"/>
    <property type="match status" value="1"/>
</dbReference>
<dbReference type="PROSITE" id="PS50883">
    <property type="entry name" value="EAL"/>
    <property type="match status" value="1"/>
</dbReference>
<feature type="domain" description="EAL" evidence="2">
    <location>
        <begin position="494"/>
        <end position="748"/>
    </location>
</feature>
<reference evidence="4 5" key="1">
    <citation type="submission" date="2020-08" db="EMBL/GenBank/DDBJ databases">
        <title>Sequencing the genomes of 1000 actinobacteria strains.</title>
        <authorList>
            <person name="Klenk H.-P."/>
        </authorList>
    </citation>
    <scope>NUCLEOTIDE SEQUENCE [LARGE SCALE GENOMIC DNA]</scope>
    <source>
        <strain evidence="4 5">DSM 45809</strain>
    </source>
</reference>
<evidence type="ECO:0000313" key="5">
    <source>
        <dbReference type="Proteomes" id="UP000546162"/>
    </source>
</evidence>
<dbReference type="Pfam" id="PF00563">
    <property type="entry name" value="EAL"/>
    <property type="match status" value="1"/>
</dbReference>
<keyword evidence="5" id="KW-1185">Reference proteome</keyword>
<feature type="transmembrane region" description="Helical" evidence="1">
    <location>
        <begin position="295"/>
        <end position="317"/>
    </location>
</feature>